<dbReference type="EMBL" id="JAGRRH010000004">
    <property type="protein sequence ID" value="KAG7370997.1"/>
    <property type="molecule type" value="Genomic_DNA"/>
</dbReference>
<gene>
    <name evidence="2" type="ORF">IV203_019567</name>
</gene>
<keyword evidence="3" id="KW-1185">Reference proteome</keyword>
<comment type="caution">
    <text evidence="2">The sequence shown here is derived from an EMBL/GenBank/DDBJ whole genome shotgun (WGS) entry which is preliminary data.</text>
</comment>
<name>A0A9K3LZD4_9STRA</name>
<feature type="region of interest" description="Disordered" evidence="1">
    <location>
        <begin position="1"/>
        <end position="23"/>
    </location>
</feature>
<dbReference type="Proteomes" id="UP000693970">
    <property type="component" value="Unassembled WGS sequence"/>
</dbReference>
<evidence type="ECO:0000256" key="1">
    <source>
        <dbReference type="SAM" id="MobiDB-lite"/>
    </source>
</evidence>
<reference evidence="2" key="2">
    <citation type="submission" date="2021-04" db="EMBL/GenBank/DDBJ databases">
        <authorList>
            <person name="Podell S."/>
        </authorList>
    </citation>
    <scope>NUCLEOTIDE SEQUENCE</scope>
    <source>
        <strain evidence="2">Hildebrandi</strain>
    </source>
</reference>
<evidence type="ECO:0000313" key="3">
    <source>
        <dbReference type="Proteomes" id="UP000693970"/>
    </source>
</evidence>
<accession>A0A9K3LZD4</accession>
<evidence type="ECO:0000313" key="2">
    <source>
        <dbReference type="EMBL" id="KAG7370997.1"/>
    </source>
</evidence>
<feature type="compositionally biased region" description="Polar residues" evidence="1">
    <location>
        <begin position="1"/>
        <end position="12"/>
    </location>
</feature>
<dbReference type="AlphaFoldDB" id="A0A9K3LZD4"/>
<dbReference type="OrthoDB" id="186314at2759"/>
<protein>
    <submittedName>
        <fullName evidence="2">Uncharacterized protein</fullName>
    </submittedName>
</protein>
<reference evidence="2" key="1">
    <citation type="journal article" date="2021" name="Sci. Rep.">
        <title>Diploid genomic architecture of Nitzschia inconspicua, an elite biomass production diatom.</title>
        <authorList>
            <person name="Oliver A."/>
            <person name="Podell S."/>
            <person name="Pinowska A."/>
            <person name="Traller J.C."/>
            <person name="Smith S.R."/>
            <person name="McClure R."/>
            <person name="Beliaev A."/>
            <person name="Bohutskyi P."/>
            <person name="Hill E.A."/>
            <person name="Rabines A."/>
            <person name="Zheng H."/>
            <person name="Allen L.Z."/>
            <person name="Kuo A."/>
            <person name="Grigoriev I.V."/>
            <person name="Allen A.E."/>
            <person name="Hazlebeck D."/>
            <person name="Allen E.E."/>
        </authorList>
    </citation>
    <scope>NUCLEOTIDE SEQUENCE</scope>
    <source>
        <strain evidence="2">Hildebrandi</strain>
    </source>
</reference>
<sequence>MMSIRSASSMLHTGSKVMGNSRGSKVLSSITGSTHCMPAMKMATTSMGSIRHHTAPAYRRYLKKKGINDGIYFKAKGSGPGPVSVIHVGSSPRIPAEQSGIQVPSLAVAEALPNGWSEMDNEPLLAVAEMGNHGARIELLKRHIMAVDKVGYEMAEKTFEKIAAKSSEGVFLQMIPYQIGIACSLMAAMAAWPMVFDETTSLWFNHHFVTMEIPEPSELDTWLEVGAWTWNWNEPVIGTASFSLLCLQFSRAQIKNLGMKPFTAMLKERRAKALSAAFPQYSEHYLHEFVETQPLYKSIFND</sequence>
<proteinExistence type="predicted"/>
<organism evidence="2 3">
    <name type="scientific">Nitzschia inconspicua</name>
    <dbReference type="NCBI Taxonomy" id="303405"/>
    <lineage>
        <taxon>Eukaryota</taxon>
        <taxon>Sar</taxon>
        <taxon>Stramenopiles</taxon>
        <taxon>Ochrophyta</taxon>
        <taxon>Bacillariophyta</taxon>
        <taxon>Bacillariophyceae</taxon>
        <taxon>Bacillariophycidae</taxon>
        <taxon>Bacillariales</taxon>
        <taxon>Bacillariaceae</taxon>
        <taxon>Nitzschia</taxon>
    </lineage>
</organism>